<accession>A0A830CYC6</accession>
<comment type="subcellular location">
    <subcellularLocation>
        <location evidence="1">Membrane</location>
        <topology evidence="1">Single-pass type I membrane protein</topology>
    </subcellularLocation>
</comment>
<keyword evidence="11" id="KW-0418">Kinase</keyword>
<dbReference type="InterPro" id="IPR017441">
    <property type="entry name" value="Protein_kinase_ATP_BS"/>
</dbReference>
<evidence type="ECO:0000256" key="4">
    <source>
        <dbReference type="ARBA" id="ARBA00022729"/>
    </source>
</evidence>
<feature type="compositionally biased region" description="Polar residues" evidence="9">
    <location>
        <begin position="199"/>
        <end position="219"/>
    </location>
</feature>
<name>A0A830CYC6_9LAMI</name>
<evidence type="ECO:0000256" key="5">
    <source>
        <dbReference type="ARBA" id="ARBA00022989"/>
    </source>
</evidence>
<keyword evidence="12" id="KW-1185">Reference proteome</keyword>
<dbReference type="AlphaFoldDB" id="A0A830CYC6"/>
<keyword evidence="11" id="KW-0808">Transferase</keyword>
<keyword evidence="8" id="KW-0067">ATP-binding</keyword>
<evidence type="ECO:0000313" key="12">
    <source>
        <dbReference type="Proteomes" id="UP000653305"/>
    </source>
</evidence>
<dbReference type="EMBL" id="BMAC01000606">
    <property type="protein sequence ID" value="GFQ00076.1"/>
    <property type="molecule type" value="Genomic_DNA"/>
</dbReference>
<dbReference type="GO" id="GO:0016020">
    <property type="term" value="C:membrane"/>
    <property type="evidence" value="ECO:0007669"/>
    <property type="project" value="UniProtKB-SubCell"/>
</dbReference>
<dbReference type="GO" id="GO:0004674">
    <property type="term" value="F:protein serine/threonine kinase activity"/>
    <property type="evidence" value="ECO:0007669"/>
    <property type="project" value="UniProtKB-KW"/>
</dbReference>
<dbReference type="SMART" id="SM00220">
    <property type="entry name" value="S_TKc"/>
    <property type="match status" value="1"/>
</dbReference>
<evidence type="ECO:0000256" key="8">
    <source>
        <dbReference type="PROSITE-ProRule" id="PRU10141"/>
    </source>
</evidence>
<evidence type="ECO:0000256" key="7">
    <source>
        <dbReference type="ARBA" id="ARBA00023180"/>
    </source>
</evidence>
<dbReference type="Gene3D" id="1.10.510.10">
    <property type="entry name" value="Transferase(Phosphotransferase) domain 1"/>
    <property type="match status" value="2"/>
</dbReference>
<dbReference type="SUPFAM" id="SSF56112">
    <property type="entry name" value="Protein kinase-like (PK-like)"/>
    <property type="match status" value="1"/>
</dbReference>
<feature type="region of interest" description="Disordered" evidence="9">
    <location>
        <begin position="191"/>
        <end position="235"/>
    </location>
</feature>
<evidence type="ECO:0000256" key="3">
    <source>
        <dbReference type="ARBA" id="ARBA00022692"/>
    </source>
</evidence>
<evidence type="ECO:0000259" key="10">
    <source>
        <dbReference type="PROSITE" id="PS50011"/>
    </source>
</evidence>
<gene>
    <name evidence="11" type="ORF">PHJA_002151600</name>
</gene>
<keyword evidence="6" id="KW-0472">Membrane</keyword>
<dbReference type="InterPro" id="IPR000719">
    <property type="entry name" value="Prot_kinase_dom"/>
</dbReference>
<keyword evidence="4" id="KW-0732">Signal</keyword>
<dbReference type="InterPro" id="IPR011009">
    <property type="entry name" value="Kinase-like_dom_sf"/>
</dbReference>
<dbReference type="PROSITE" id="PS50011">
    <property type="entry name" value="PROTEIN_KINASE_DOM"/>
    <property type="match status" value="1"/>
</dbReference>
<dbReference type="PROSITE" id="PS00107">
    <property type="entry name" value="PROTEIN_KINASE_ATP"/>
    <property type="match status" value="1"/>
</dbReference>
<evidence type="ECO:0000256" key="9">
    <source>
        <dbReference type="SAM" id="MobiDB-lite"/>
    </source>
</evidence>
<dbReference type="GO" id="GO:0005524">
    <property type="term" value="F:ATP binding"/>
    <property type="evidence" value="ECO:0007669"/>
    <property type="project" value="UniProtKB-UniRule"/>
</dbReference>
<dbReference type="OrthoDB" id="894094at2759"/>
<keyword evidence="3" id="KW-0812">Transmembrane</keyword>
<keyword evidence="5" id="KW-1133">Transmembrane helix</keyword>
<dbReference type="Gene3D" id="3.30.200.20">
    <property type="entry name" value="Phosphorylase Kinase, domain 1"/>
    <property type="match status" value="1"/>
</dbReference>
<evidence type="ECO:0000256" key="6">
    <source>
        <dbReference type="ARBA" id="ARBA00023136"/>
    </source>
</evidence>
<reference evidence="11" key="1">
    <citation type="submission" date="2020-07" db="EMBL/GenBank/DDBJ databases">
        <title>Ethylene signaling mediates host invasion by parasitic plants.</title>
        <authorList>
            <person name="Yoshida S."/>
        </authorList>
    </citation>
    <scope>NUCLEOTIDE SEQUENCE</scope>
    <source>
        <strain evidence="11">Okayama</strain>
    </source>
</reference>
<feature type="binding site" evidence="8">
    <location>
        <position position="31"/>
    </location>
    <ligand>
        <name>ATP</name>
        <dbReference type="ChEBI" id="CHEBI:30616"/>
    </ligand>
</feature>
<proteinExistence type="predicted"/>
<organism evidence="11 12">
    <name type="scientific">Phtheirospermum japonicum</name>
    <dbReference type="NCBI Taxonomy" id="374723"/>
    <lineage>
        <taxon>Eukaryota</taxon>
        <taxon>Viridiplantae</taxon>
        <taxon>Streptophyta</taxon>
        <taxon>Embryophyta</taxon>
        <taxon>Tracheophyta</taxon>
        <taxon>Spermatophyta</taxon>
        <taxon>Magnoliopsida</taxon>
        <taxon>eudicotyledons</taxon>
        <taxon>Gunneridae</taxon>
        <taxon>Pentapetalae</taxon>
        <taxon>asterids</taxon>
        <taxon>lamiids</taxon>
        <taxon>Lamiales</taxon>
        <taxon>Orobanchaceae</taxon>
        <taxon>Orobanchaceae incertae sedis</taxon>
        <taxon>Phtheirospermum</taxon>
    </lineage>
</organism>
<dbReference type="Proteomes" id="UP000653305">
    <property type="component" value="Unassembled WGS sequence"/>
</dbReference>
<feature type="domain" description="Protein kinase" evidence="10">
    <location>
        <begin position="3"/>
        <end position="235"/>
    </location>
</feature>
<dbReference type="InterPro" id="IPR001245">
    <property type="entry name" value="Ser-Thr/Tyr_kinase_cat_dom"/>
</dbReference>
<evidence type="ECO:0000313" key="11">
    <source>
        <dbReference type="EMBL" id="GFQ00076.1"/>
    </source>
</evidence>
<sequence>MTKTFREKLGEGGYGSVYKGKLHSGHIVAVKVLSKPSNGQDFINEVATIGRIHHVNVVKLVGYCAERSKRILHFDIKPHNKLLDDNFIPIISDFGRAKFYSTDNTTFGMLLMEMAGVKRDIVTNADAESSQYFPDWIYDRVNKGKDIEIDEHVREIKRKMMIVGLWCKQMSPGDRPSMSQVVKMLEGQNGNLVVPPRPSESTTPTASYNDQSWGTSEVTGSMGLQLGDDDASKDQ</sequence>
<keyword evidence="8" id="KW-0547">Nucleotide-binding</keyword>
<keyword evidence="11" id="KW-0675">Receptor</keyword>
<evidence type="ECO:0000256" key="2">
    <source>
        <dbReference type="ARBA" id="ARBA00022527"/>
    </source>
</evidence>
<dbReference type="Pfam" id="PF07714">
    <property type="entry name" value="PK_Tyr_Ser-Thr"/>
    <property type="match status" value="1"/>
</dbReference>
<keyword evidence="2" id="KW-0723">Serine/threonine-protein kinase</keyword>
<comment type="caution">
    <text evidence="11">The sequence shown here is derived from an EMBL/GenBank/DDBJ whole genome shotgun (WGS) entry which is preliminary data.</text>
</comment>
<evidence type="ECO:0000256" key="1">
    <source>
        <dbReference type="ARBA" id="ARBA00004479"/>
    </source>
</evidence>
<protein>
    <submittedName>
        <fullName evidence="11">Probable receptor-like protein kinase at1g67000</fullName>
    </submittedName>
</protein>
<dbReference type="InterPro" id="IPR045874">
    <property type="entry name" value="LRK10/LRL21-25-like"/>
</dbReference>
<dbReference type="PANTHER" id="PTHR27009">
    <property type="entry name" value="RUST RESISTANCE KINASE LR10-RELATED"/>
    <property type="match status" value="1"/>
</dbReference>
<keyword evidence="7" id="KW-0325">Glycoprotein</keyword>